<reference evidence="2 3" key="2">
    <citation type="submission" date="2018-11" db="EMBL/GenBank/DDBJ databases">
        <authorList>
            <consortium name="Pathogen Informatics"/>
        </authorList>
    </citation>
    <scope>NUCLEOTIDE SEQUENCE [LARGE SCALE GENOMIC DNA]</scope>
</reference>
<name>A0A0R3SPG1_HYMDI</name>
<dbReference type="STRING" id="6216.A0A0R3SPG1"/>
<feature type="region of interest" description="Disordered" evidence="1">
    <location>
        <begin position="931"/>
        <end position="1021"/>
    </location>
</feature>
<feature type="compositionally biased region" description="Polar residues" evidence="1">
    <location>
        <begin position="931"/>
        <end position="944"/>
    </location>
</feature>
<evidence type="ECO:0000313" key="4">
    <source>
        <dbReference type="WBParaSite" id="HDID_0000684901-mRNA-1"/>
    </source>
</evidence>
<feature type="region of interest" description="Disordered" evidence="1">
    <location>
        <begin position="676"/>
        <end position="699"/>
    </location>
</feature>
<dbReference type="Pfam" id="PF06209">
    <property type="entry name" value="COBRA1"/>
    <property type="match status" value="2"/>
</dbReference>
<feature type="region of interest" description="Disordered" evidence="1">
    <location>
        <begin position="482"/>
        <end position="516"/>
    </location>
</feature>
<dbReference type="AlphaFoldDB" id="A0A0R3SPG1"/>
<feature type="region of interest" description="Disordered" evidence="1">
    <location>
        <begin position="821"/>
        <end position="842"/>
    </location>
</feature>
<dbReference type="PANTHER" id="PTHR13503:SF3">
    <property type="entry name" value="NEGATIVE ELONGATION FACTOR B"/>
    <property type="match status" value="1"/>
</dbReference>
<feature type="compositionally biased region" description="Low complexity" evidence="1">
    <location>
        <begin position="1012"/>
        <end position="1021"/>
    </location>
</feature>
<dbReference type="GO" id="GO:0045892">
    <property type="term" value="P:negative regulation of DNA-templated transcription"/>
    <property type="evidence" value="ECO:0007669"/>
    <property type="project" value="InterPro"/>
</dbReference>
<dbReference type="InterPro" id="IPR010405">
    <property type="entry name" value="COBRA1"/>
</dbReference>
<proteinExistence type="predicted"/>
<dbReference type="WBParaSite" id="HDID_0000684901-mRNA-1">
    <property type="protein sequence ID" value="HDID_0000684901-mRNA-1"/>
    <property type="gene ID" value="HDID_0000684901"/>
</dbReference>
<sequence>MTEKSTPVFPVMSKAIKKLLENGPPKVEEIEKFQEEFWEQMVESFSPALKILDIHDISRHSVLWNINDRLLEVVKSRIQEMPTGSDKNKGLWKRLLTNASSFIHHQYMRPTIMMVLSKVPNIREKYISMIVNHEALYNDTPLPVLRQIWMNKNNTKFKEELMKLIQNYQSAFSDGLLETVLSSVTCSSADTLPMLFWPPRRRRKDPSLLKLIEMIGDNTVLYEKALQIFREEYAKYQQSIEQTATRKATLSSSEMPSKATGKKKDESIQSVHFTFIPPALLPSSQALASSVLCALRFDLLMGLNDAKSESIFQSDKIHRFVWGMDACIKNKEIDRRHAKDLVGTVGGQQYRYTSGRHVSISALAGEVGLDQDTSEDWVPDAEEKPSSSSGRKKTSRSAPKVGEKRPIAEVESDTEATEKENRKIRIDLQMVCRDPWVVYTICSTLLKIVIKKGLSEDKLPRNLPDVPFLVNLLMRGLENDLTPPEIIAPKDTSTKGESKGKRVRKQQQAETEQAQSAKVDPATALITQVLPAAAELHLITWKNQLNEKIRATANQTWPKTASAEIPSQWQKRLDACQNTPLTVSPSYLAHPVGLLFLQYHALFALERREWSVLRALLKAAAYAAKPSKAPPKPQVGVSTNTKAQAQPAVTTAVGFRWRPECLQAIALGIASLPERSDEVKKSGGRGGDDGMSGVLDKSGGVKGTVSEIPSVSTESLVAEPLTTSPVTRAELASLLRTSLPLHSDLQLIVLAQCAKLVPVTPSTPTTPGSAGAATPMPNFFASTGGDLPLAVPRPGGSSERERMMNALSRHIEFTAVGEREETPITSPSGTTGTITSGSGAGFKSTNPKVLEAFEWLKKDFERTTSSGMIPMMGTSKPTCGKAMTPLSPLGSSIPPSQYGMASPSRLMPPPSRFAPRTARYAPNAFPMATPLTNPGLSMPQSSASSGGGHLPLSPLAEYRPSSLSSLGGSTYPSYATPMSSTTDDGGDLRRYTAVAPGPIGNRSPSPPPQPPTTQYHSPPSP</sequence>
<evidence type="ECO:0000256" key="1">
    <source>
        <dbReference type="SAM" id="MobiDB-lite"/>
    </source>
</evidence>
<dbReference type="EMBL" id="UYSG01010882">
    <property type="protein sequence ID" value="VDL59165.1"/>
    <property type="molecule type" value="Genomic_DNA"/>
</dbReference>
<organism evidence="4">
    <name type="scientific">Hymenolepis diminuta</name>
    <name type="common">Rat tapeworm</name>
    <dbReference type="NCBI Taxonomy" id="6216"/>
    <lineage>
        <taxon>Eukaryota</taxon>
        <taxon>Metazoa</taxon>
        <taxon>Spiralia</taxon>
        <taxon>Lophotrochozoa</taxon>
        <taxon>Platyhelminthes</taxon>
        <taxon>Cestoda</taxon>
        <taxon>Eucestoda</taxon>
        <taxon>Cyclophyllidea</taxon>
        <taxon>Hymenolepididae</taxon>
        <taxon>Hymenolepis</taxon>
    </lineage>
</organism>
<dbReference type="GO" id="GO:0005634">
    <property type="term" value="C:nucleus"/>
    <property type="evidence" value="ECO:0007669"/>
    <property type="project" value="InterPro"/>
</dbReference>
<feature type="compositionally biased region" description="Low complexity" evidence="1">
    <location>
        <begin position="823"/>
        <end position="837"/>
    </location>
</feature>
<accession>A0A0R3SPG1</accession>
<protein>
    <submittedName>
        <fullName evidence="4">THO complex subunit 2</fullName>
    </submittedName>
</protein>
<feature type="compositionally biased region" description="Low complexity" evidence="1">
    <location>
        <begin position="506"/>
        <end position="515"/>
    </location>
</feature>
<reference evidence="4" key="1">
    <citation type="submission" date="2016-04" db="UniProtKB">
        <authorList>
            <consortium name="WormBaseParasite"/>
        </authorList>
    </citation>
    <scope>IDENTIFICATION</scope>
</reference>
<feature type="compositionally biased region" description="Polar residues" evidence="1">
    <location>
        <begin position="961"/>
        <end position="983"/>
    </location>
</feature>
<feature type="region of interest" description="Disordered" evidence="1">
    <location>
        <begin position="373"/>
        <end position="419"/>
    </location>
</feature>
<dbReference type="Proteomes" id="UP000274504">
    <property type="component" value="Unassembled WGS sequence"/>
</dbReference>
<gene>
    <name evidence="2" type="ORF">HDID_LOCUS6847</name>
</gene>
<evidence type="ECO:0000313" key="2">
    <source>
        <dbReference type="EMBL" id="VDL59165.1"/>
    </source>
</evidence>
<dbReference type="OrthoDB" id="5548359at2759"/>
<dbReference type="PANTHER" id="PTHR13503">
    <property type="entry name" value="NEGATIVE ELONGATION FACTOR COMPLEX MEMBER B"/>
    <property type="match status" value="1"/>
</dbReference>
<evidence type="ECO:0000313" key="3">
    <source>
        <dbReference type="Proteomes" id="UP000274504"/>
    </source>
</evidence>